<reference evidence="2 3" key="2">
    <citation type="submission" date="2018-11" db="EMBL/GenBank/DDBJ databases">
        <authorList>
            <consortium name="Pathogen Informatics"/>
        </authorList>
    </citation>
    <scope>NUCLEOTIDE SEQUENCE [LARGE SCALE GENOMIC DNA]</scope>
</reference>
<accession>A0A0N4YYM4</accession>
<sequence length="92" mass="10654">MTQWVISKASWVKENPHEDDAPNTCRNVPSFTRVPQMILVGFAAFVMENVPSVTMCLDQCTKYVLYSNFFIFNIFKIFIFFFEAVLMVEGRG</sequence>
<dbReference type="Proteomes" id="UP000271162">
    <property type="component" value="Unassembled WGS sequence"/>
</dbReference>
<dbReference type="EMBL" id="UYSL01027851">
    <property type="protein sequence ID" value="VDL87121.1"/>
    <property type="molecule type" value="Genomic_DNA"/>
</dbReference>
<keyword evidence="1" id="KW-1133">Transmembrane helix</keyword>
<evidence type="ECO:0000313" key="2">
    <source>
        <dbReference type="EMBL" id="VDL87121.1"/>
    </source>
</evidence>
<dbReference type="SUPFAM" id="SSF57414">
    <property type="entry name" value="Hairpin loop containing domain-like"/>
    <property type="match status" value="1"/>
</dbReference>
<evidence type="ECO:0000256" key="1">
    <source>
        <dbReference type="SAM" id="Phobius"/>
    </source>
</evidence>
<dbReference type="WBParaSite" id="NBR_0002234601-mRNA-1">
    <property type="protein sequence ID" value="NBR_0002234601-mRNA-1"/>
    <property type="gene ID" value="NBR_0002234601"/>
</dbReference>
<organism evidence="4">
    <name type="scientific">Nippostrongylus brasiliensis</name>
    <name type="common">Rat hookworm</name>
    <dbReference type="NCBI Taxonomy" id="27835"/>
    <lineage>
        <taxon>Eukaryota</taxon>
        <taxon>Metazoa</taxon>
        <taxon>Ecdysozoa</taxon>
        <taxon>Nematoda</taxon>
        <taxon>Chromadorea</taxon>
        <taxon>Rhabditida</taxon>
        <taxon>Rhabditina</taxon>
        <taxon>Rhabditomorpha</taxon>
        <taxon>Strongyloidea</taxon>
        <taxon>Heligmosomidae</taxon>
        <taxon>Nippostrongylus</taxon>
    </lineage>
</organism>
<keyword evidence="3" id="KW-1185">Reference proteome</keyword>
<protein>
    <submittedName>
        <fullName evidence="4">Transmembrane protein</fullName>
    </submittedName>
</protein>
<reference evidence="4" key="1">
    <citation type="submission" date="2017-02" db="UniProtKB">
        <authorList>
            <consortium name="WormBaseParasite"/>
        </authorList>
    </citation>
    <scope>IDENTIFICATION</scope>
</reference>
<evidence type="ECO:0000313" key="4">
    <source>
        <dbReference type="WBParaSite" id="NBR_0002234601-mRNA-1"/>
    </source>
</evidence>
<keyword evidence="1" id="KW-0812">Transmembrane</keyword>
<name>A0A0N4YYM4_NIPBR</name>
<dbReference type="AlphaFoldDB" id="A0A0N4YYM4"/>
<dbReference type="STRING" id="27835.A0A0N4YYM4"/>
<gene>
    <name evidence="2" type="ORF">NBR_LOCUS22347</name>
</gene>
<evidence type="ECO:0000313" key="3">
    <source>
        <dbReference type="Proteomes" id="UP000271162"/>
    </source>
</evidence>
<keyword evidence="1" id="KW-0472">Membrane</keyword>
<feature type="transmembrane region" description="Helical" evidence="1">
    <location>
        <begin position="69"/>
        <end position="88"/>
    </location>
</feature>
<proteinExistence type="predicted"/>